<evidence type="ECO:0000313" key="2">
    <source>
        <dbReference type="EMBL" id="CAH2035281.1"/>
    </source>
</evidence>
<reference evidence="2" key="1">
    <citation type="submission" date="2022-03" db="EMBL/GenBank/DDBJ databases">
        <authorList>
            <person name="Martin H S."/>
        </authorList>
    </citation>
    <scope>NUCLEOTIDE SEQUENCE</scope>
</reference>
<protein>
    <submittedName>
        <fullName evidence="2">Uncharacterized protein</fullName>
    </submittedName>
</protein>
<evidence type="ECO:0000313" key="3">
    <source>
        <dbReference type="Proteomes" id="UP000837857"/>
    </source>
</evidence>
<dbReference type="Proteomes" id="UP000837857">
    <property type="component" value="Chromosome 1"/>
</dbReference>
<sequence>MQNCVSDIEYTYEEEDASDVDKELRPVARRTAKHIAAGEERPRINSSQQTTPIDGAQLLSRLEENQW</sequence>
<gene>
    <name evidence="2" type="ORF">IPOD504_LOCUS489</name>
</gene>
<accession>A0ABN8HMM5</accession>
<evidence type="ECO:0000256" key="1">
    <source>
        <dbReference type="SAM" id="MobiDB-lite"/>
    </source>
</evidence>
<feature type="non-terminal residue" evidence="2">
    <location>
        <position position="1"/>
    </location>
</feature>
<organism evidence="2 3">
    <name type="scientific">Iphiclides podalirius</name>
    <name type="common">scarce swallowtail</name>
    <dbReference type="NCBI Taxonomy" id="110791"/>
    <lineage>
        <taxon>Eukaryota</taxon>
        <taxon>Metazoa</taxon>
        <taxon>Ecdysozoa</taxon>
        <taxon>Arthropoda</taxon>
        <taxon>Hexapoda</taxon>
        <taxon>Insecta</taxon>
        <taxon>Pterygota</taxon>
        <taxon>Neoptera</taxon>
        <taxon>Endopterygota</taxon>
        <taxon>Lepidoptera</taxon>
        <taxon>Glossata</taxon>
        <taxon>Ditrysia</taxon>
        <taxon>Papilionoidea</taxon>
        <taxon>Papilionidae</taxon>
        <taxon>Papilioninae</taxon>
        <taxon>Iphiclides</taxon>
    </lineage>
</organism>
<keyword evidence="3" id="KW-1185">Reference proteome</keyword>
<feature type="region of interest" description="Disordered" evidence="1">
    <location>
        <begin position="33"/>
        <end position="67"/>
    </location>
</feature>
<proteinExistence type="predicted"/>
<name>A0ABN8HMM5_9NEOP</name>
<dbReference type="EMBL" id="OW152813">
    <property type="protein sequence ID" value="CAH2035281.1"/>
    <property type="molecule type" value="Genomic_DNA"/>
</dbReference>